<gene>
    <name evidence="1" type="ORF">HW556_18390</name>
</gene>
<name>A0ABX2Q9F0_9BACT</name>
<proteinExistence type="predicted"/>
<evidence type="ECO:0000313" key="2">
    <source>
        <dbReference type="Proteomes" id="UP000626554"/>
    </source>
</evidence>
<comment type="caution">
    <text evidence="1">The sequence shown here is derived from an EMBL/GenBank/DDBJ whole genome shotgun (WGS) entry which is preliminary data.</text>
</comment>
<dbReference type="Proteomes" id="UP000626554">
    <property type="component" value="Unassembled WGS sequence"/>
</dbReference>
<keyword evidence="2" id="KW-1185">Reference proteome</keyword>
<dbReference type="Gene3D" id="2.180.10.10">
    <property type="entry name" value="RHS repeat-associated core"/>
    <property type="match status" value="1"/>
</dbReference>
<protein>
    <recommendedName>
        <fullName evidence="3">RHS repeat protein</fullName>
    </recommendedName>
</protein>
<organism evidence="1 2">
    <name type="scientific">Hymenobacter terrestris</name>
    <dbReference type="NCBI Taxonomy" id="2748310"/>
    <lineage>
        <taxon>Bacteria</taxon>
        <taxon>Pseudomonadati</taxon>
        <taxon>Bacteroidota</taxon>
        <taxon>Cytophagia</taxon>
        <taxon>Cytophagales</taxon>
        <taxon>Hymenobacteraceae</taxon>
        <taxon>Hymenobacter</taxon>
    </lineage>
</organism>
<accession>A0ABX2Q9F0</accession>
<dbReference type="RefSeq" id="WP_218136974.1">
    <property type="nucleotide sequence ID" value="NZ_JABKAV010000153.1"/>
</dbReference>
<sequence length="329" mass="35525">PVPAVDLRVTGQATGSWVRVLGRAATAADAWLSSSTFFDEKLRPIQAQSTNARGGTDVTTSRYDFAGQALSSYATHQVPGQPARGVREQRAYDAGGRLVSVTQELDGAPAQVLARHSYNELGQLEKKALGGKWATGTPVPRPGDASGPKALQTVDFRYNIRGWLTGINDIEQVAPADGDLWSFALSYDAGFQDRQYNGNIAGQRWRAASDGVERAYGYRYDKLNRLLQGDFVARATPAAGWGAERGNYRFSSASYDAGGNLLTLRRRGLVAPASRTSAAQYAETDNLRYRYQPTSGSAEPASNRLLRVDDLAPAATAFGAKVPERPDFT</sequence>
<reference evidence="1 2" key="1">
    <citation type="submission" date="2020-05" db="EMBL/GenBank/DDBJ databases">
        <title>Hymenobacter terrestris sp. nov. and Hymenobacter lapidiphilus sp. nov., isolated from regoliths in Antarctica.</title>
        <authorList>
            <person name="Sedlacek I."/>
            <person name="Pantucek R."/>
            <person name="Zeman M."/>
            <person name="Holochova P."/>
            <person name="Kralova S."/>
            <person name="Stankova E."/>
            <person name="Sedo O."/>
            <person name="Micenkova L."/>
            <person name="Svec P."/>
            <person name="Gupta V."/>
            <person name="Sood U."/>
            <person name="Korpole U.S."/>
            <person name="Lal R."/>
        </authorList>
    </citation>
    <scope>NUCLEOTIDE SEQUENCE [LARGE SCALE GENOMIC DNA]</scope>
    <source>
        <strain evidence="1 2">P5252</strain>
    </source>
</reference>
<feature type="non-terminal residue" evidence="1">
    <location>
        <position position="329"/>
    </location>
</feature>
<evidence type="ECO:0008006" key="3">
    <source>
        <dbReference type="Google" id="ProtNLM"/>
    </source>
</evidence>
<feature type="non-terminal residue" evidence="1">
    <location>
        <position position="1"/>
    </location>
</feature>
<dbReference type="EMBL" id="JABKAV010000153">
    <property type="protein sequence ID" value="NVO86852.1"/>
    <property type="molecule type" value="Genomic_DNA"/>
</dbReference>
<evidence type="ECO:0000313" key="1">
    <source>
        <dbReference type="EMBL" id="NVO86852.1"/>
    </source>
</evidence>